<feature type="disulfide bond" evidence="6">
    <location>
        <begin position="561"/>
        <end position="588"/>
    </location>
</feature>
<evidence type="ECO:0000256" key="1">
    <source>
        <dbReference type="ARBA" id="ARBA00022659"/>
    </source>
</evidence>
<organism evidence="9 10">
    <name type="scientific">Upupa epops</name>
    <name type="common">Eurasian hoopoe</name>
    <dbReference type="NCBI Taxonomy" id="57439"/>
    <lineage>
        <taxon>Eukaryota</taxon>
        <taxon>Metazoa</taxon>
        <taxon>Chordata</taxon>
        <taxon>Craniata</taxon>
        <taxon>Vertebrata</taxon>
        <taxon>Euteleostomi</taxon>
        <taxon>Archelosauria</taxon>
        <taxon>Archosauria</taxon>
        <taxon>Dinosauria</taxon>
        <taxon>Saurischia</taxon>
        <taxon>Theropoda</taxon>
        <taxon>Coelurosauria</taxon>
        <taxon>Aves</taxon>
        <taxon>Neognathae</taxon>
        <taxon>Neoaves</taxon>
        <taxon>Telluraves</taxon>
        <taxon>Coraciimorphae</taxon>
        <taxon>Bucerotiformes</taxon>
        <taxon>Upupidae</taxon>
        <taxon>Upupa</taxon>
    </lineage>
</organism>
<comment type="caution">
    <text evidence="6">Lacks conserved residue(s) required for the propagation of feature annotation.</text>
</comment>
<feature type="non-terminal residue" evidence="9">
    <location>
        <position position="1"/>
    </location>
</feature>
<dbReference type="PANTHER" id="PTHR19325:SF560">
    <property type="entry name" value="SUSHI, VON WILLEBRAND FACTOR TYPE A, EGF AND PENTRAXIN DOMAIN-CONTAINING PROTEIN 1"/>
    <property type="match status" value="1"/>
</dbReference>
<evidence type="ECO:0000256" key="6">
    <source>
        <dbReference type="PROSITE-ProRule" id="PRU00302"/>
    </source>
</evidence>
<dbReference type="PANTHER" id="PTHR19325">
    <property type="entry name" value="COMPLEMENT COMPONENT-RELATED SUSHI DOMAIN-CONTAINING"/>
    <property type="match status" value="1"/>
</dbReference>
<evidence type="ECO:0000256" key="4">
    <source>
        <dbReference type="ARBA" id="ARBA00023157"/>
    </source>
</evidence>
<dbReference type="InterPro" id="IPR000436">
    <property type="entry name" value="Sushi_SCR_CCP_dom"/>
</dbReference>
<dbReference type="CDD" id="cd00033">
    <property type="entry name" value="CCP"/>
    <property type="match status" value="9"/>
</dbReference>
<evidence type="ECO:0000256" key="3">
    <source>
        <dbReference type="ARBA" id="ARBA00022737"/>
    </source>
</evidence>
<keyword evidence="1 6" id="KW-0768">Sushi</keyword>
<feature type="domain" description="Sushi" evidence="8">
    <location>
        <begin position="532"/>
        <end position="590"/>
    </location>
</feature>
<feature type="domain" description="Sushi" evidence="8">
    <location>
        <begin position="84"/>
        <end position="146"/>
    </location>
</feature>
<feature type="domain" description="Sushi" evidence="8">
    <location>
        <begin position="342"/>
        <end position="406"/>
    </location>
</feature>
<keyword evidence="3" id="KW-0677">Repeat</keyword>
<proteinExistence type="predicted"/>
<dbReference type="Proteomes" id="UP000544127">
    <property type="component" value="Unassembled WGS sequence"/>
</dbReference>
<dbReference type="InterPro" id="IPR050350">
    <property type="entry name" value="Compl-Cell_Adhes-Reg"/>
</dbReference>
<accession>A0A7K6BA07</accession>
<feature type="domain" description="Sushi" evidence="8">
    <location>
        <begin position="468"/>
        <end position="531"/>
    </location>
</feature>
<dbReference type="EMBL" id="VZRI01011306">
    <property type="protein sequence ID" value="NWU99170.1"/>
    <property type="molecule type" value="Genomic_DNA"/>
</dbReference>
<reference evidence="9 10" key="1">
    <citation type="submission" date="2019-09" db="EMBL/GenBank/DDBJ databases">
        <title>Bird 10,000 Genomes (B10K) Project - Family phase.</title>
        <authorList>
            <person name="Zhang G."/>
        </authorList>
    </citation>
    <scope>NUCLEOTIDE SEQUENCE [LARGE SCALE GENOMIC DNA]</scope>
    <source>
        <strain evidence="9">B10K-DU-012-37</strain>
    </source>
</reference>
<dbReference type="SMART" id="SM00032">
    <property type="entry name" value="CCP"/>
    <property type="match status" value="10"/>
</dbReference>
<comment type="caution">
    <text evidence="9">The sequence shown here is derived from an EMBL/GenBank/DDBJ whole genome shotgun (WGS) entry which is preliminary data.</text>
</comment>
<dbReference type="AlphaFoldDB" id="A0A7K6BA07"/>
<keyword evidence="2 7" id="KW-0732">Signal</keyword>
<dbReference type="InterPro" id="IPR035976">
    <property type="entry name" value="Sushi/SCR/CCP_sf"/>
</dbReference>
<feature type="disulfide bond" evidence="6">
    <location>
        <begin position="469"/>
        <end position="512"/>
    </location>
</feature>
<evidence type="ECO:0000313" key="9">
    <source>
        <dbReference type="EMBL" id="NWU99170.1"/>
    </source>
</evidence>
<dbReference type="Pfam" id="PF00084">
    <property type="entry name" value="Sushi"/>
    <property type="match status" value="9"/>
</dbReference>
<feature type="domain" description="Sushi" evidence="8">
    <location>
        <begin position="18"/>
        <end position="83"/>
    </location>
</feature>
<gene>
    <name evidence="9" type="primary">Cr2_0</name>
    <name evidence="9" type="ORF">UPUEPO_R04702</name>
</gene>
<name>A0A7K6BA07_UPUEP</name>
<dbReference type="PROSITE" id="PS50923">
    <property type="entry name" value="SUSHI"/>
    <property type="match status" value="10"/>
</dbReference>
<feature type="domain" description="Sushi" evidence="8">
    <location>
        <begin position="591"/>
        <end position="650"/>
    </location>
</feature>
<protein>
    <submittedName>
        <fullName evidence="9">CR2 protein</fullName>
    </submittedName>
</protein>
<dbReference type="FunFam" id="2.10.70.10:FF:000014">
    <property type="entry name" value="Membrane cofactor protein"/>
    <property type="match status" value="3"/>
</dbReference>
<feature type="domain" description="Sushi" evidence="8">
    <location>
        <begin position="278"/>
        <end position="341"/>
    </location>
</feature>
<feature type="disulfide bond" evidence="6">
    <location>
        <begin position="248"/>
        <end position="275"/>
    </location>
</feature>
<dbReference type="Gene3D" id="2.10.70.10">
    <property type="entry name" value="Complement Module, domain 1"/>
    <property type="match status" value="10"/>
</dbReference>
<evidence type="ECO:0000256" key="7">
    <source>
        <dbReference type="SAM" id="SignalP"/>
    </source>
</evidence>
<feature type="domain" description="Sushi" evidence="8">
    <location>
        <begin position="147"/>
        <end position="217"/>
    </location>
</feature>
<dbReference type="SUPFAM" id="SSF57535">
    <property type="entry name" value="Complement control module/SCR domain"/>
    <property type="match status" value="10"/>
</dbReference>
<keyword evidence="5" id="KW-0325">Glycoprotein</keyword>
<feature type="disulfide bond" evidence="6">
    <location>
        <begin position="438"/>
        <end position="465"/>
    </location>
</feature>
<feature type="signal peptide" evidence="7">
    <location>
        <begin position="1"/>
        <end position="18"/>
    </location>
</feature>
<dbReference type="OrthoDB" id="8961654at2759"/>
<evidence type="ECO:0000256" key="5">
    <source>
        <dbReference type="ARBA" id="ARBA00023180"/>
    </source>
</evidence>
<keyword evidence="4 6" id="KW-1015">Disulfide bond</keyword>
<feature type="non-terminal residue" evidence="9">
    <location>
        <position position="693"/>
    </location>
</feature>
<evidence type="ECO:0000313" key="10">
    <source>
        <dbReference type="Proteomes" id="UP000544127"/>
    </source>
</evidence>
<dbReference type="Gene3D" id="1.20.5.3730">
    <property type="match status" value="1"/>
</dbReference>
<feature type="disulfide bond" evidence="6">
    <location>
        <begin position="593"/>
        <end position="636"/>
    </location>
</feature>
<feature type="chain" id="PRO_5029735564" evidence="7">
    <location>
        <begin position="19"/>
        <end position="693"/>
    </location>
</feature>
<evidence type="ECO:0000256" key="2">
    <source>
        <dbReference type="ARBA" id="ARBA00022729"/>
    </source>
</evidence>
<evidence type="ECO:0000259" key="8">
    <source>
        <dbReference type="PROSITE" id="PS50923"/>
    </source>
</evidence>
<keyword evidence="10" id="KW-1185">Reference proteome</keyword>
<feature type="domain" description="Sushi" evidence="8">
    <location>
        <begin position="218"/>
        <end position="277"/>
    </location>
</feature>
<sequence length="693" mass="77305">AAGLRLLLTAALVVSVQSSCRAPPRFTSAELRQQYQGIAEFRYSSRVEYDCRPGYVRNGAVSNQLVCRRQGEWYGGTEEMCKPVECGYPGEPDNGRAVGLTEKFYFGSVVNFTCNTGYRLVGNSQIRCGIENGVVAWDKHIPFCEPIPCPPPPEIPNGGHSGAGIDHFSYGMYVTYHCHSAKRGQKPFSLVGEASISCTTTDNINGEWNKPAPECKVVTCSYPRVENGRLMSRYRSAFNYADSVSFDCDFRYSLNGSESSTCRENGQWDPPPPLCQRSSCDDPPDVAHAVKARLAGNLFPVDTVVTYDCQKGHEFSPGETTRNIKCQEDFTWSETPPPCQRIRCLNPVIRNGKLVTPWKWKDHYEFGDTLEAACNEGYTWRGHSGNVVLWCTSTGSWDPEMPECVPELRCSKPEVPHSKEIYRSRDDYTAGTQLRLQCDPGYVLRGHDLTQCGADANWTPPLPFCEKVCGPPPQIANGEHSGAGQQQFSYGANVTYRCLEGLSLIGHKAIYCSSNDGVNLEWSGPAPECRVVRCPKPTVERGRMTPETFVFPYGAAVRFSCDEGFVLRGSAEVQCQADSTWHPALPTCQPVRCPRPQEQELGLTKLDLRTWFEVNETLSFSCRRDGLRLETLKSTCSANGTWVPPATCRKQEACEKVLQIREDFQCGLPLEELKTLLEIQKLSLEIQKLQRDL</sequence>
<feature type="domain" description="Sushi" evidence="8">
    <location>
        <begin position="408"/>
        <end position="467"/>
    </location>
</feature>